<dbReference type="InterPro" id="IPR011123">
    <property type="entry name" value="Y_Y_Y"/>
</dbReference>
<feature type="coiled-coil region" evidence="4">
    <location>
        <begin position="815"/>
        <end position="846"/>
    </location>
</feature>
<dbReference type="SUPFAM" id="SSF58104">
    <property type="entry name" value="Methyl-accepting chemotaxis protein (MCP) signaling domain"/>
    <property type="match status" value="1"/>
</dbReference>
<dbReference type="Gene3D" id="1.20.120.1530">
    <property type="match status" value="1"/>
</dbReference>
<gene>
    <name evidence="8" type="ORF">N6H18_01925</name>
</gene>
<dbReference type="PROSITE" id="PS50885">
    <property type="entry name" value="HAMP"/>
    <property type="match status" value="1"/>
</dbReference>
<name>A0ABY6CQC0_9BACT</name>
<feature type="transmembrane region" description="Helical" evidence="5">
    <location>
        <begin position="786"/>
        <end position="804"/>
    </location>
</feature>
<keyword evidence="5" id="KW-0812">Transmembrane</keyword>
<keyword evidence="9" id="KW-1185">Reference proteome</keyword>
<dbReference type="Pfam" id="PF07495">
    <property type="entry name" value="Y_Y_Y"/>
    <property type="match status" value="1"/>
</dbReference>
<evidence type="ECO:0000313" key="9">
    <source>
        <dbReference type="Proteomes" id="UP001065174"/>
    </source>
</evidence>
<keyword evidence="5" id="KW-0472">Membrane</keyword>
<dbReference type="Pfam" id="PF07494">
    <property type="entry name" value="Reg_prop"/>
    <property type="match status" value="8"/>
</dbReference>
<evidence type="ECO:0000256" key="2">
    <source>
        <dbReference type="ARBA" id="ARBA00029447"/>
    </source>
</evidence>
<dbReference type="InterPro" id="IPR004089">
    <property type="entry name" value="MCPsignal_dom"/>
</dbReference>
<feature type="domain" description="Methyl-accepting transducer" evidence="6">
    <location>
        <begin position="959"/>
        <end position="1195"/>
    </location>
</feature>
<dbReference type="InterPro" id="IPR003660">
    <property type="entry name" value="HAMP_dom"/>
</dbReference>
<dbReference type="PANTHER" id="PTHR43547">
    <property type="entry name" value="TWO-COMPONENT HISTIDINE KINASE"/>
    <property type="match status" value="1"/>
</dbReference>
<dbReference type="Gene3D" id="1.10.287.950">
    <property type="entry name" value="Methyl-accepting chemotaxis protein"/>
    <property type="match status" value="1"/>
</dbReference>
<dbReference type="PROSITE" id="PS50111">
    <property type="entry name" value="CHEMOTAXIS_TRANSDUC_2"/>
    <property type="match status" value="1"/>
</dbReference>
<dbReference type="Gene3D" id="2.130.10.10">
    <property type="entry name" value="YVTN repeat-like/Quinoprotein amine dehydrogenase"/>
    <property type="match status" value="2"/>
</dbReference>
<feature type="domain" description="HAMP" evidence="7">
    <location>
        <begin position="888"/>
        <end position="940"/>
    </location>
</feature>
<reference evidence="8" key="1">
    <citation type="submission" date="2022-09" db="EMBL/GenBank/DDBJ databases">
        <title>Comparative genomics and taxonomic characterization of three novel marine species of genus Reichenbachiella exhibiting antioxidant and polysaccharide degradation activities.</title>
        <authorList>
            <person name="Muhammad N."/>
            <person name="Lee Y.-J."/>
            <person name="Ko J."/>
            <person name="Kim S.-G."/>
        </authorList>
    </citation>
    <scope>NUCLEOTIDE SEQUENCE</scope>
    <source>
        <strain evidence="8">BKB1-1</strain>
    </source>
</reference>
<dbReference type="Gene3D" id="2.60.40.10">
    <property type="entry name" value="Immunoglobulins"/>
    <property type="match status" value="1"/>
</dbReference>
<dbReference type="SUPFAM" id="SSF63829">
    <property type="entry name" value="Calcium-dependent phosphotriesterase"/>
    <property type="match status" value="3"/>
</dbReference>
<evidence type="ECO:0000313" key="8">
    <source>
        <dbReference type="EMBL" id="UXP32720.1"/>
    </source>
</evidence>
<evidence type="ECO:0000256" key="1">
    <source>
        <dbReference type="ARBA" id="ARBA00022553"/>
    </source>
</evidence>
<dbReference type="CDD" id="cd11386">
    <property type="entry name" value="MCP_signal"/>
    <property type="match status" value="1"/>
</dbReference>
<keyword evidence="5" id="KW-1133">Transmembrane helix</keyword>
<proteinExistence type="inferred from homology"/>
<dbReference type="EMBL" id="CP106679">
    <property type="protein sequence ID" value="UXP32720.1"/>
    <property type="molecule type" value="Genomic_DNA"/>
</dbReference>
<evidence type="ECO:0000259" key="6">
    <source>
        <dbReference type="PROSITE" id="PS50111"/>
    </source>
</evidence>
<evidence type="ECO:0000256" key="5">
    <source>
        <dbReference type="SAM" id="Phobius"/>
    </source>
</evidence>
<dbReference type="SMART" id="SM00283">
    <property type="entry name" value="MA"/>
    <property type="match status" value="1"/>
</dbReference>
<dbReference type="Proteomes" id="UP001065174">
    <property type="component" value="Chromosome"/>
</dbReference>
<sequence>MMQAIREKNKKHHLSLFILLIFLLLPNIGSTQSSAIRFRKVSLSEGLSFNTVNSITQDLLGFLWVGTEDGLNLYDGTKFTVYKNDPEDSLSIPSNAINEVYVDGQNRVWIATNNGLCLYDRNLNKFRSIASTLGMTITGITMLDQNTLWLAGSQSKGKDIYSLDITSKEIIPINYAQIQSKGSWKISAGIQQSMWVTTLQDGLYKVTPETNDILGGLAGKTVRSFIEEPNGNVWAGTQGHGLFYLNNQLEIIRSYNVNNGTLESNNIWSLTQDDEGNLWIGTDGKGLYLLDQNGELKNYQKDAAIKGSLSSNVIRAMYKDQKGDLWLGTYLGGLNYHSKKNNLFEHFKNNSCDPTSLSNDIVLSFEENKEGNIWVGTDGGGLNLYKNSLFEHFSQSKDGLAGSVILDLFEDHDDELWIGTYAGGISRYVNGKFQTYNESNSELSNNSVWAIGEDPAGRIWLGTNGAGISVYDKATGNFSTYTHDDNDPNSLSNNTIRSIFSDHNHQLWIGTYGGINLYQPEKDNFKHYPYETQEGDTGINLIISITEDKKGNLWMGTYGGGLLKLDPVAGTFENFTQADGVQSGIIFGVVVDDGGMIWLSSSNGLMKFDPESKKVVVYGESDGLQGNTFSIGSYFKDSKGRVYVGGNNGFNSFDPNHINVSDFKPKVFITNLLIYNKIVNPGDKDSPLTQQMSVTDHLTLDSKQSVFGFEFAALNFTNASKNQYAYWMEGFEEEWNEIGNRNFVTYTNLDPGKYTFHVKATNTDGVWSDEATVLQLTILPPWWATWWFRLLSAIIVISISYYIYRSKKIQRQETMQLLEQKVNEAVAAVKSQNDELVNQKGNLQAAIEDTNFVITEAVESGNFSARINTELKSGEWKALGESINQLFESVLTPFNAINEVINKASQSDLTGRYTGVAHGDILYLTSNLNTAMENLSTLLSEISNKVTVIGMASQEMLLTTEEMDASTTEISTAIAQMSQGANSQLNSVDQSTQLMEGILSSSNEMGDQAQSIKNTAQSGAEKSQEGMQLIGKLDQNMKDILRFSDQSNLSISTLTQRSKEITSVIRIIKEIAAQTNLLALNAAIEAAQAGDSGRGFAVVAEEIRKLAEDSRKSVTEIEMLISGVQTDTQSTAKLISEMGTFVRAGEEASQRTLTTFKEIAKYYIQTLGKSEMIVHATEKQTSDVENVVNILRGLVVIAEQTAAGTDEVASSATELSSGMTNYINQSKQVLQIVNQLQQKMEEFKL</sequence>
<dbReference type="Pfam" id="PF18947">
    <property type="entry name" value="HAMP_2"/>
    <property type="match status" value="1"/>
</dbReference>
<accession>A0ABY6CQC0</accession>
<keyword evidence="3" id="KW-0807">Transducer</keyword>
<protein>
    <submittedName>
        <fullName evidence="8">Methyl-accepting chemotaxis protein</fullName>
    </submittedName>
</protein>
<dbReference type="InterPro" id="IPR011110">
    <property type="entry name" value="Reg_prop"/>
</dbReference>
<dbReference type="Pfam" id="PF00015">
    <property type="entry name" value="MCPsignal"/>
    <property type="match status" value="1"/>
</dbReference>
<organism evidence="8 9">
    <name type="scientific">Reichenbachiella agarivorans</name>
    <dbReference type="NCBI Taxonomy" id="2979464"/>
    <lineage>
        <taxon>Bacteria</taxon>
        <taxon>Pseudomonadati</taxon>
        <taxon>Bacteroidota</taxon>
        <taxon>Cytophagia</taxon>
        <taxon>Cytophagales</taxon>
        <taxon>Reichenbachiellaceae</taxon>
        <taxon>Reichenbachiella</taxon>
    </lineage>
</organism>
<comment type="similarity">
    <text evidence="2">Belongs to the methyl-accepting chemotaxis (MCP) protein family.</text>
</comment>
<dbReference type="CDD" id="cd00063">
    <property type="entry name" value="FN3"/>
    <property type="match status" value="1"/>
</dbReference>
<keyword evidence="1" id="KW-0597">Phosphoprotein</keyword>
<dbReference type="InterPro" id="IPR015943">
    <property type="entry name" value="WD40/YVTN_repeat-like_dom_sf"/>
</dbReference>
<evidence type="ECO:0000256" key="4">
    <source>
        <dbReference type="SAM" id="Coils"/>
    </source>
</evidence>
<dbReference type="InterPro" id="IPR013783">
    <property type="entry name" value="Ig-like_fold"/>
</dbReference>
<dbReference type="PANTHER" id="PTHR43547:SF2">
    <property type="entry name" value="HYBRID SIGNAL TRANSDUCTION HISTIDINE KINASE C"/>
    <property type="match status" value="1"/>
</dbReference>
<evidence type="ECO:0000259" key="7">
    <source>
        <dbReference type="PROSITE" id="PS50885"/>
    </source>
</evidence>
<dbReference type="InterPro" id="IPR003961">
    <property type="entry name" value="FN3_dom"/>
</dbReference>
<evidence type="ECO:0000256" key="3">
    <source>
        <dbReference type="PROSITE-ProRule" id="PRU00284"/>
    </source>
</evidence>
<keyword evidence="4" id="KW-0175">Coiled coil</keyword>
<dbReference type="RefSeq" id="WP_262310155.1">
    <property type="nucleotide sequence ID" value="NZ_CP106679.1"/>
</dbReference>